<sequence>AMRTRRGTVLRPPARPAEAEDGGEEEEAVGRGPVDPEEEEDFHDAEFRAVMAALESGEEAGDSEEEEEEEEEVLGLQLPEDSEEEDGDGEEEEEEEEEGEQEGLNLYERHQDTKLPNELSWGQRKQLYYDTDYGSDAQAKGKRRQQEVDAEEEEEEQEAQVIQRRLVQALGEDDYGLDVIQGYLAEQQQTHDSKGQKIDKDLQALSKKEQLKLLKQESPELLQLIEDFEVKLMELKDELHPLLQMVKNGTIPQGKGSRYLQTKYHLYLNYCANISFYLVLKAKRMPVHSHPIIERLVAYRNIINDLAVIDQKLSSQVRMLLKNYYDKKEDKLRKEKKFAVFLPLDVKKNKPKRAPALANGRAAAKESSDESELDEEAALKYYKMMEEKLKLKRKRTKDQDTLEEEATLEGEDPNKKRGVTYQIIKNKGLTPKRRKIDRNPRVKHREKFRRAKIRRKGQVREVRRELHRYAGELSGIRAGVKKSRKLQ</sequence>
<feature type="compositionally biased region" description="Acidic residues" evidence="5">
    <location>
        <begin position="401"/>
        <end position="411"/>
    </location>
</feature>
<comment type="caution">
    <text evidence="7">The sequence shown here is derived from an EMBL/GenBank/DDBJ whole genome shotgun (WGS) entry which is preliminary data.</text>
</comment>
<feature type="non-terminal residue" evidence="7">
    <location>
        <position position="1"/>
    </location>
</feature>
<evidence type="ECO:0000256" key="3">
    <source>
        <dbReference type="ARBA" id="ARBA00022553"/>
    </source>
</evidence>
<feature type="compositionally biased region" description="Acidic residues" evidence="5">
    <location>
        <begin position="80"/>
        <end position="101"/>
    </location>
</feature>
<feature type="compositionally biased region" description="Acidic residues" evidence="5">
    <location>
        <begin position="148"/>
        <end position="157"/>
    </location>
</feature>
<evidence type="ECO:0000259" key="6">
    <source>
        <dbReference type="Pfam" id="PF09368"/>
    </source>
</evidence>
<dbReference type="GO" id="GO:0000462">
    <property type="term" value="P:maturation of SSU-rRNA from tricistronic rRNA transcript (SSU-rRNA, 5.8S rRNA, LSU-rRNA)"/>
    <property type="evidence" value="ECO:0007669"/>
    <property type="project" value="TreeGrafter"/>
</dbReference>
<dbReference type="GO" id="GO:0032040">
    <property type="term" value="C:small-subunit processome"/>
    <property type="evidence" value="ECO:0007669"/>
    <property type="project" value="TreeGrafter"/>
</dbReference>
<feature type="compositionally biased region" description="Acidic residues" evidence="5">
    <location>
        <begin position="56"/>
        <end position="73"/>
    </location>
</feature>
<evidence type="ECO:0000256" key="4">
    <source>
        <dbReference type="ARBA" id="ARBA00023242"/>
    </source>
</evidence>
<organism evidence="7 8">
    <name type="scientific">Ardeotis kori</name>
    <dbReference type="NCBI Taxonomy" id="89386"/>
    <lineage>
        <taxon>Eukaryota</taxon>
        <taxon>Metazoa</taxon>
        <taxon>Chordata</taxon>
        <taxon>Craniata</taxon>
        <taxon>Vertebrata</taxon>
        <taxon>Euteleostomi</taxon>
        <taxon>Archelosauria</taxon>
        <taxon>Archosauria</taxon>
        <taxon>Dinosauria</taxon>
        <taxon>Saurischia</taxon>
        <taxon>Theropoda</taxon>
        <taxon>Coelurosauria</taxon>
        <taxon>Aves</taxon>
        <taxon>Neognathae</taxon>
        <taxon>Neoaves</taxon>
        <taxon>Otidimorphae</taxon>
        <taxon>Otidiformes</taxon>
        <taxon>Otididae</taxon>
        <taxon>Ardeotis</taxon>
    </lineage>
</organism>
<dbReference type="Pfam" id="PF04000">
    <property type="entry name" value="Sas10_Utp3"/>
    <property type="match status" value="1"/>
</dbReference>
<gene>
    <name evidence="7" type="primary">Utp3</name>
    <name evidence="7" type="ORF">ARDKOR_R02004</name>
</gene>
<dbReference type="AlphaFoldDB" id="A0A7K8L0S1"/>
<keyword evidence="4" id="KW-0539">Nucleus</keyword>
<evidence type="ECO:0000256" key="5">
    <source>
        <dbReference type="SAM" id="MobiDB-lite"/>
    </source>
</evidence>
<dbReference type="PANTHER" id="PTHR13237">
    <property type="entry name" value="SOMETHING ABOUT SILENCING PROTEIN 10-RELATED"/>
    <property type="match status" value="1"/>
</dbReference>
<evidence type="ECO:0000256" key="2">
    <source>
        <dbReference type="ARBA" id="ARBA00010979"/>
    </source>
</evidence>
<reference evidence="7 8" key="1">
    <citation type="submission" date="2019-09" db="EMBL/GenBank/DDBJ databases">
        <title>Bird 10,000 Genomes (B10K) Project - Family phase.</title>
        <authorList>
            <person name="Zhang G."/>
        </authorList>
    </citation>
    <scope>NUCLEOTIDE SEQUENCE [LARGE SCALE GENOMIC DNA]</scope>
    <source>
        <strain evidence="7">B10K-CU-031-01</strain>
        <tissue evidence="7">Muscle</tissue>
    </source>
</reference>
<evidence type="ECO:0000313" key="8">
    <source>
        <dbReference type="Proteomes" id="UP000560386"/>
    </source>
</evidence>
<feature type="domain" description="Sas10 C-terminal" evidence="6">
    <location>
        <begin position="415"/>
        <end position="486"/>
    </location>
</feature>
<keyword evidence="3" id="KW-0597">Phosphoprotein</keyword>
<comment type="similarity">
    <text evidence="2">Belongs to the SAS10 family.</text>
</comment>
<evidence type="ECO:0000256" key="1">
    <source>
        <dbReference type="ARBA" id="ARBA00004604"/>
    </source>
</evidence>
<evidence type="ECO:0000313" key="7">
    <source>
        <dbReference type="EMBL" id="NXE22750.1"/>
    </source>
</evidence>
<feature type="region of interest" description="Disordered" evidence="5">
    <location>
        <begin position="1"/>
        <end position="157"/>
    </location>
</feature>
<protein>
    <submittedName>
        <fullName evidence="7">SAS10 protein</fullName>
    </submittedName>
</protein>
<comment type="subcellular location">
    <subcellularLocation>
        <location evidence="1">Nucleus</location>
        <location evidence="1">Nucleolus</location>
    </subcellularLocation>
</comment>
<accession>A0A7K8L0S1</accession>
<dbReference type="Proteomes" id="UP000560386">
    <property type="component" value="Unassembled WGS sequence"/>
</dbReference>
<feature type="region of interest" description="Disordered" evidence="5">
    <location>
        <begin position="393"/>
        <end position="413"/>
    </location>
</feature>
<keyword evidence="8" id="KW-1185">Reference proteome</keyword>
<name>A0A7K8L0S1_9AVES</name>
<dbReference type="InterPro" id="IPR007146">
    <property type="entry name" value="Sas10/Utp3/C1D"/>
</dbReference>
<proteinExistence type="inferred from homology"/>
<dbReference type="EMBL" id="VWPR01000383">
    <property type="protein sequence ID" value="NXE22750.1"/>
    <property type="molecule type" value="Genomic_DNA"/>
</dbReference>
<dbReference type="PANTHER" id="PTHR13237:SF8">
    <property type="entry name" value="SOMETHING ABOUT SILENCING PROTEIN 10"/>
    <property type="match status" value="1"/>
</dbReference>
<feature type="non-terminal residue" evidence="7">
    <location>
        <position position="487"/>
    </location>
</feature>
<dbReference type="InterPro" id="IPR018972">
    <property type="entry name" value="Sas10_C_dom"/>
</dbReference>
<dbReference type="Pfam" id="PF09368">
    <property type="entry name" value="Sas10"/>
    <property type="match status" value="1"/>
</dbReference>